<dbReference type="SUPFAM" id="SSF48366">
    <property type="entry name" value="Ras GEF"/>
    <property type="match status" value="1"/>
</dbReference>
<dbReference type="SMART" id="SM00147">
    <property type="entry name" value="RasGEF"/>
    <property type="match status" value="1"/>
</dbReference>
<dbReference type="InterPro" id="IPR036964">
    <property type="entry name" value="RASGEF_cat_dom_sf"/>
</dbReference>
<feature type="region of interest" description="Disordered" evidence="4">
    <location>
        <begin position="359"/>
        <end position="380"/>
    </location>
</feature>
<evidence type="ECO:0000259" key="6">
    <source>
        <dbReference type="PROSITE" id="PS50212"/>
    </source>
</evidence>
<keyword evidence="1 3" id="KW-0344">Guanine-nucleotide releasing factor</keyword>
<dbReference type="Gene3D" id="1.10.840.10">
    <property type="entry name" value="Ras guanine-nucleotide exchange factors catalytic domain"/>
    <property type="match status" value="1"/>
</dbReference>
<dbReference type="GO" id="GO:0030425">
    <property type="term" value="C:dendrite"/>
    <property type="evidence" value="ECO:0007669"/>
    <property type="project" value="TreeGrafter"/>
</dbReference>
<dbReference type="GO" id="GO:0048814">
    <property type="term" value="P:regulation of dendrite morphogenesis"/>
    <property type="evidence" value="ECO:0007669"/>
    <property type="project" value="TreeGrafter"/>
</dbReference>
<dbReference type="InterPro" id="IPR023578">
    <property type="entry name" value="Ras_GEF_dom_sf"/>
</dbReference>
<dbReference type="Proteomes" id="UP000824219">
    <property type="component" value="Linkage Group LG03"/>
</dbReference>
<comment type="caution">
    <text evidence="8">The sequence shown here is derived from an EMBL/GenBank/DDBJ whole genome shotgun (WGS) entry which is preliminary data.</text>
</comment>
<dbReference type="PANTHER" id="PTHR21560">
    <property type="entry name" value="VERY KIND PROTEIN"/>
    <property type="match status" value="1"/>
</dbReference>
<accession>A0A9D3SQU1</accession>
<feature type="compositionally biased region" description="Basic and acidic residues" evidence="4">
    <location>
        <begin position="1000"/>
        <end position="1030"/>
    </location>
</feature>
<dbReference type="PROSITE" id="PS50009">
    <property type="entry name" value="RASGEF_CAT"/>
    <property type="match status" value="1"/>
</dbReference>
<dbReference type="GO" id="GO:0032045">
    <property type="term" value="C:guanyl-nucleotide exchange factor complex"/>
    <property type="evidence" value="ECO:0007669"/>
    <property type="project" value="TreeGrafter"/>
</dbReference>
<dbReference type="GO" id="GO:0043025">
    <property type="term" value="C:neuronal cell body"/>
    <property type="evidence" value="ECO:0007669"/>
    <property type="project" value="TreeGrafter"/>
</dbReference>
<evidence type="ECO:0000256" key="4">
    <source>
        <dbReference type="SAM" id="MobiDB-lite"/>
    </source>
</evidence>
<feature type="compositionally biased region" description="Basic and acidic residues" evidence="4">
    <location>
        <begin position="359"/>
        <end position="369"/>
    </location>
</feature>
<feature type="domain" description="N-terminal Ras-GEF" evidence="6">
    <location>
        <begin position="1295"/>
        <end position="1423"/>
    </location>
</feature>
<dbReference type="FunFam" id="1.10.510.10:FF:000529">
    <property type="entry name" value="Kinase non-catalytic C-lobe domain-containing 1"/>
    <property type="match status" value="1"/>
</dbReference>
<dbReference type="Gene3D" id="1.20.870.10">
    <property type="entry name" value="Son of sevenless (SoS) protein Chain: S domain 1"/>
    <property type="match status" value="1"/>
</dbReference>
<evidence type="ECO:0000259" key="5">
    <source>
        <dbReference type="PROSITE" id="PS50009"/>
    </source>
</evidence>
<dbReference type="OrthoDB" id="10254377at2759"/>
<dbReference type="InterPro" id="IPR011019">
    <property type="entry name" value="KIND_dom"/>
</dbReference>
<protein>
    <recommendedName>
        <fullName evidence="10">Protein very KIND</fullName>
    </recommendedName>
</protein>
<dbReference type="InterPro" id="IPR001895">
    <property type="entry name" value="RASGEF_cat_dom"/>
</dbReference>
<dbReference type="Pfam" id="PF00617">
    <property type="entry name" value="RasGEF"/>
    <property type="match status" value="1"/>
</dbReference>
<feature type="domain" description="Ras-GEF" evidence="5">
    <location>
        <begin position="1520"/>
        <end position="1772"/>
    </location>
</feature>
<dbReference type="SMART" id="SM00750">
    <property type="entry name" value="KIND"/>
    <property type="match status" value="2"/>
</dbReference>
<organism evidence="8 9">
    <name type="scientific">Hemibagrus wyckioides</name>
    <dbReference type="NCBI Taxonomy" id="337641"/>
    <lineage>
        <taxon>Eukaryota</taxon>
        <taxon>Metazoa</taxon>
        <taxon>Chordata</taxon>
        <taxon>Craniata</taxon>
        <taxon>Vertebrata</taxon>
        <taxon>Euteleostomi</taxon>
        <taxon>Actinopterygii</taxon>
        <taxon>Neopterygii</taxon>
        <taxon>Teleostei</taxon>
        <taxon>Ostariophysi</taxon>
        <taxon>Siluriformes</taxon>
        <taxon>Bagridae</taxon>
        <taxon>Hemibagrus</taxon>
    </lineage>
</organism>
<keyword evidence="9" id="KW-1185">Reference proteome</keyword>
<evidence type="ECO:0000256" key="3">
    <source>
        <dbReference type="PROSITE-ProRule" id="PRU00168"/>
    </source>
</evidence>
<dbReference type="SUPFAM" id="SSF56112">
    <property type="entry name" value="Protein kinase-like (PK-like)"/>
    <property type="match status" value="1"/>
</dbReference>
<evidence type="ECO:0000313" key="8">
    <source>
        <dbReference type="EMBL" id="KAG7333906.1"/>
    </source>
</evidence>
<feature type="region of interest" description="Disordered" evidence="4">
    <location>
        <begin position="968"/>
        <end position="1049"/>
    </location>
</feature>
<keyword evidence="2" id="KW-0677">Repeat</keyword>
<dbReference type="PROSITE" id="PS50212">
    <property type="entry name" value="RASGEF_NTER"/>
    <property type="match status" value="1"/>
</dbReference>
<evidence type="ECO:0000259" key="7">
    <source>
        <dbReference type="PROSITE" id="PS51377"/>
    </source>
</evidence>
<reference evidence="8 9" key="1">
    <citation type="submission" date="2021-06" db="EMBL/GenBank/DDBJ databases">
        <title>Chromosome-level genome assembly of the red-tail catfish (Hemibagrus wyckioides).</title>
        <authorList>
            <person name="Shao F."/>
        </authorList>
    </citation>
    <scope>NUCLEOTIDE SEQUENCE [LARGE SCALE GENOMIC DNA]</scope>
    <source>
        <strain evidence="8">EC202008001</strain>
        <tissue evidence="8">Blood</tissue>
    </source>
</reference>
<sequence>METFGGGVAALGGEEDAEEEERGKVEALPPLLEDEENVSLADILCLRDSCLSEQEVWAVCAECVRSLQSISCSPLFYTLCITPDTLAFNAHGNVCFMEQLSDDPEGSFVPPEFDKTGNTFEGHVFSLGATLSAALGYNIEPETEVELGVDTCRLLEQMQEEKPGDRPCPKVILSLAEAKITDTTSRAVCRKLSAIGRRVLSIESVAPFQDEWDKSYHHFMEYKGSRSSSIENHTYDQRMARHCSSDSHEDEEHLVKQRRRVCNGSFRSGSVDGYNGGPVSLRDVNSFYPSQNSSPILKMSQEVRWRRSRSALNRSCSIPDSNNPPVFSTPSHTNLSMMVADLSEIGGEESMMMQWEDHMPKETHKKSTQDEDSGGTEESFSHAIESVNRISNDTPAHLSIDADPDCTGLNEVVREETPVLSTHVDEEIKNSNLCCSNHMTKSMLCLKEESQDEWVPLRELLSHCTRPLSVNELWALCYTCLSTLQTYSDFPAYLCLDSVYVGCDGELLFLMPKNTGFSDVFYVAPEFQEHGILTEKACIYGVAAILWATAKFHLSPNQKLAMPRKLKRLLLEMAKKTPIERPSIVMAKKTCRDYLSRQGTDAETVWTHLINRLHKASNRINEEESFLDVGSLKDTATPERKTGFIPLGHDVRLAPVSGPLPQSNSLSMTARLPEAFTSLATHFTPIVVAQEDVEEEESPIPQPRLDSMPSEIGIENEDEGLTTDSPQLHENWMQEEQEDDNYSSLSSSTTVLTSSPHTNIQTAYPVSNSQSLPTYPNVACSAGIYNNFLLQQDPHSGRLTLFPVHIAVSQPITGLDLSLPLRENSETDSGTQNTEHDVYRVTKNGESDHQFTSSYHKSSKSDMPINRAHLNITEPPQNTRVLSSIHQSQPVLQQVIGLIREEFAFDCYLENGPEELVMGEYILSLTNLHFETFCRAIVEKFSDLHWDKDLLGLLHCLVNQDPSFLVSVEDPSSELEERPLTSLPDAKRCEGEGGGNTERSQPDHNANKCHAPEEKEHTATRQQNQEETKDKQRHIRTERRGEGNTANEIRNLQKETQPFTFKKCHLNDSAVLSGLSVDMESSSCPVDGAEVCVCSDESLCQHSELGESTDTQLSLDCSDAEMDDSDSVISDRTVSSCSGIQGPLCRPTWALALYGEDFFSQEVVEYAYKLGNHTDTPSLEDKSQELHQQLMIESRNLKKTRNFYHKLIQQERKNKGSEARVMLSKLRAQFDELRTKVEFLDSVRQYLQVLYIDQWGLPLSLLPSLASSGSSTIDLRATEDPTILSLVCEQRRTRGCCPLLAGTPKGLMAYLYSRNALMEGYIQHFLYTYRYFCTPEEFLHFLMDKFNSSVVANKDFSTDSAKVYHRTLDLLEYWIEDSRSVDFTSNSRLQPILDNFLTSEVAPVDSRGESLLTMLQNSPKKRRGCRVSYRGESPVSGWEDLDVQSVQSFCRKSSVDDSAKKSFQWRVSRVVEPQVNQPKEKVYSIASALPRPCYSSLLSQITRVSVRNEERVAFSQTEHSPLNTAQQLTLLQQEIFQGCHPVHFLNSRAQGVKEKAVSISKCLSSEAPPLEGSSLFVGDEPGRDGPLQHFLRYAESISNWVSAEIVITDSVKVQTALLGKFLSIAKHCYEARNFATAMQILGGLENVIVRQLPAWKQLSAKISDVLEEIRAVQVFLKSDSLCLMEGERGRRQPTLPDAHILAMHIQQLEIGAFTLTNGAYKWPKLRSIARVVSQVHAFQEHMYTYTADLELQSYLQARISRLGACDVSLLAADNDANFNQPAAERHTRRIQDTLRRVKASFQ</sequence>
<feature type="region of interest" description="Disordered" evidence="4">
    <location>
        <begin position="1"/>
        <end position="28"/>
    </location>
</feature>
<dbReference type="InterPro" id="IPR000651">
    <property type="entry name" value="Ras-like_Gua-exchang_fac_N"/>
</dbReference>
<dbReference type="InterPro" id="IPR011009">
    <property type="entry name" value="Kinase-like_dom_sf"/>
</dbReference>
<dbReference type="GO" id="GO:0005085">
    <property type="term" value="F:guanyl-nucleotide exchange factor activity"/>
    <property type="evidence" value="ECO:0007669"/>
    <property type="project" value="UniProtKB-KW"/>
</dbReference>
<evidence type="ECO:0000313" key="9">
    <source>
        <dbReference type="Proteomes" id="UP000824219"/>
    </source>
</evidence>
<dbReference type="InterPro" id="IPR029899">
    <property type="entry name" value="KNDC1"/>
</dbReference>
<feature type="compositionally biased region" description="Basic and acidic residues" evidence="4">
    <location>
        <begin position="975"/>
        <end position="991"/>
    </location>
</feature>
<feature type="domain" description="KIND" evidence="7">
    <location>
        <begin position="38"/>
        <end position="218"/>
    </location>
</feature>
<gene>
    <name evidence="8" type="ORF">KOW79_002313</name>
</gene>
<evidence type="ECO:0000256" key="2">
    <source>
        <dbReference type="ARBA" id="ARBA00022737"/>
    </source>
</evidence>
<dbReference type="CDD" id="cd06224">
    <property type="entry name" value="REM"/>
    <property type="match status" value="1"/>
</dbReference>
<dbReference type="GO" id="GO:0007264">
    <property type="term" value="P:small GTPase-mediated signal transduction"/>
    <property type="evidence" value="ECO:0007669"/>
    <property type="project" value="InterPro"/>
</dbReference>
<dbReference type="Pfam" id="PF16474">
    <property type="entry name" value="KIND"/>
    <property type="match status" value="1"/>
</dbReference>
<dbReference type="PROSITE" id="PS51377">
    <property type="entry name" value="KIND"/>
    <property type="match status" value="2"/>
</dbReference>
<evidence type="ECO:0008006" key="10">
    <source>
        <dbReference type="Google" id="ProtNLM"/>
    </source>
</evidence>
<dbReference type="EMBL" id="JAHKSW010000003">
    <property type="protein sequence ID" value="KAG7333906.1"/>
    <property type="molecule type" value="Genomic_DNA"/>
</dbReference>
<evidence type="ECO:0000256" key="1">
    <source>
        <dbReference type="ARBA" id="ARBA00022658"/>
    </source>
</evidence>
<dbReference type="PANTHER" id="PTHR21560:SF0">
    <property type="entry name" value="KINASE NON-CATALYTIC C-LOBE DOMAIN-CONTAINING PROTEIN 1"/>
    <property type="match status" value="1"/>
</dbReference>
<dbReference type="Pfam" id="PF00618">
    <property type="entry name" value="RasGEF_N"/>
    <property type="match status" value="1"/>
</dbReference>
<dbReference type="Gene3D" id="1.10.510.10">
    <property type="entry name" value="Transferase(Phosphotransferase) domain 1"/>
    <property type="match status" value="2"/>
</dbReference>
<name>A0A9D3SQU1_9TELE</name>
<feature type="compositionally biased region" description="Gly residues" evidence="4">
    <location>
        <begin position="1"/>
        <end position="10"/>
    </location>
</feature>
<feature type="domain" description="KIND" evidence="7">
    <location>
        <begin position="455"/>
        <end position="619"/>
    </location>
</feature>
<proteinExistence type="predicted"/>